<name>A0ACC2MNG9_PERAE</name>
<evidence type="ECO:0000313" key="2">
    <source>
        <dbReference type="Proteomes" id="UP001234297"/>
    </source>
</evidence>
<accession>A0ACC2MNG9</accession>
<organism evidence="1 2">
    <name type="scientific">Persea americana</name>
    <name type="common">Avocado</name>
    <dbReference type="NCBI Taxonomy" id="3435"/>
    <lineage>
        <taxon>Eukaryota</taxon>
        <taxon>Viridiplantae</taxon>
        <taxon>Streptophyta</taxon>
        <taxon>Embryophyta</taxon>
        <taxon>Tracheophyta</taxon>
        <taxon>Spermatophyta</taxon>
        <taxon>Magnoliopsida</taxon>
        <taxon>Magnoliidae</taxon>
        <taxon>Laurales</taxon>
        <taxon>Lauraceae</taxon>
        <taxon>Persea</taxon>
    </lineage>
</organism>
<dbReference type="EMBL" id="CM056809">
    <property type="protein sequence ID" value="KAJ8647175.1"/>
    <property type="molecule type" value="Genomic_DNA"/>
</dbReference>
<reference evidence="1 2" key="1">
    <citation type="journal article" date="2022" name="Hortic Res">
        <title>A haplotype resolved chromosomal level avocado genome allows analysis of novel avocado genes.</title>
        <authorList>
            <person name="Nath O."/>
            <person name="Fletcher S.J."/>
            <person name="Hayward A."/>
            <person name="Shaw L.M."/>
            <person name="Masouleh A.K."/>
            <person name="Furtado A."/>
            <person name="Henry R.J."/>
            <person name="Mitter N."/>
        </authorList>
    </citation>
    <scope>NUCLEOTIDE SEQUENCE [LARGE SCALE GENOMIC DNA]</scope>
    <source>
        <strain evidence="2">cv. Hass</strain>
    </source>
</reference>
<protein>
    <submittedName>
        <fullName evidence="1">Uncharacterized protein</fullName>
    </submittedName>
</protein>
<proteinExistence type="predicted"/>
<evidence type="ECO:0000313" key="1">
    <source>
        <dbReference type="EMBL" id="KAJ8647175.1"/>
    </source>
</evidence>
<keyword evidence="2" id="KW-1185">Reference proteome</keyword>
<sequence>MILILLLPAEISDAASFLVSNNPIVQSDSQGRRDLSDCVECDDRKDIDIIVTYTDALGDIQTSTIKAKYLSDSWVWEDPDDENHKQIKKNEEQIMNGLEGHDESSTDEHRVVEELAQDQQNRQISPVKLMRRKTRKTRREKQTSELIQGNTKAGNPMQTAAIERSQQFNSSVRGKYSIWRREYNNPYSDSTLRLMQDQIIMAKVHGSIALSKEEDELHDSLMKEVKGNQRVLGEANSDAELKPGALEQAKAMGHILSVAKDKLFDCTVLARKLRAMLVTAEESVKNLKKQSTILIQLAAKSLPKQFR</sequence>
<gene>
    <name evidence="1" type="ORF">MRB53_000198</name>
</gene>
<dbReference type="Proteomes" id="UP001234297">
    <property type="component" value="Chromosome 1"/>
</dbReference>
<comment type="caution">
    <text evidence="1">The sequence shown here is derived from an EMBL/GenBank/DDBJ whole genome shotgun (WGS) entry which is preliminary data.</text>
</comment>